<keyword evidence="2" id="KW-1185">Reference proteome</keyword>
<accession>A0A5R8XZM5</accession>
<proteinExistence type="predicted"/>
<reference evidence="1 2" key="1">
    <citation type="submission" date="2019-05" db="EMBL/GenBank/DDBJ databases">
        <title>Arcobacter sp. nov., isolated from sea sediment.</title>
        <authorList>
            <person name="Kim W."/>
        </authorList>
    </citation>
    <scope>NUCLEOTIDE SEQUENCE [LARGE SCALE GENOMIC DNA]</scope>
    <source>
        <strain evidence="1 2">CAU 1517</strain>
    </source>
</reference>
<evidence type="ECO:0000313" key="1">
    <source>
        <dbReference type="EMBL" id="TLP37679.1"/>
    </source>
</evidence>
<dbReference type="OrthoDB" id="5347405at2"/>
<evidence type="ECO:0000313" key="2">
    <source>
        <dbReference type="Proteomes" id="UP000308901"/>
    </source>
</evidence>
<gene>
    <name evidence="1" type="ORF">FDK22_10200</name>
</gene>
<name>A0A5R8XZM5_9BACT</name>
<sequence>MKLKYTGPKELISPHGVSFKRGKDDKYVYIHPAIQIYNAIHHDYEKDKIYTLNIEGKRLNDNELTEKILQLKPELKEYFDEEIESIKNYLDKEIESINGLNEFTEDEKKIYKNNLIIMKNYRIQRAFNKTVYTKLIEIIVDDIFIHKLKEINAPFNERFWHIFQTIQGELSNHNHRSIGSKLDILHDDDYLSISLKINSIG</sequence>
<dbReference type="Proteomes" id="UP000308901">
    <property type="component" value="Unassembled WGS sequence"/>
</dbReference>
<dbReference type="AlphaFoldDB" id="A0A5R8XZM5"/>
<dbReference type="RefSeq" id="WP_138152859.1">
    <property type="nucleotide sequence ID" value="NZ_VANU01000004.1"/>
</dbReference>
<protein>
    <submittedName>
        <fullName evidence="1">Uncharacterized protein</fullName>
    </submittedName>
</protein>
<comment type="caution">
    <text evidence="1">The sequence shown here is derived from an EMBL/GenBank/DDBJ whole genome shotgun (WGS) entry which is preliminary data.</text>
</comment>
<dbReference type="EMBL" id="VANU01000004">
    <property type="protein sequence ID" value="TLP37679.1"/>
    <property type="molecule type" value="Genomic_DNA"/>
</dbReference>
<organism evidence="1 2">
    <name type="scientific">Arcobacter arenosus</name>
    <dbReference type="NCBI Taxonomy" id="2576037"/>
    <lineage>
        <taxon>Bacteria</taxon>
        <taxon>Pseudomonadati</taxon>
        <taxon>Campylobacterota</taxon>
        <taxon>Epsilonproteobacteria</taxon>
        <taxon>Campylobacterales</taxon>
        <taxon>Arcobacteraceae</taxon>
        <taxon>Arcobacter</taxon>
    </lineage>
</organism>